<dbReference type="InterPro" id="IPR010607">
    <property type="entry name" value="DUF1194"/>
</dbReference>
<dbReference type="Proteomes" id="UP000186002">
    <property type="component" value="Unassembled WGS sequence"/>
</dbReference>
<evidence type="ECO:0008006" key="3">
    <source>
        <dbReference type="Google" id="ProtNLM"/>
    </source>
</evidence>
<proteinExistence type="predicted"/>
<dbReference type="SUPFAM" id="SSF53300">
    <property type="entry name" value="vWA-like"/>
    <property type="match status" value="1"/>
</dbReference>
<protein>
    <recommendedName>
        <fullName evidence="3">DUF1194 domain-containing protein</fullName>
    </recommendedName>
</protein>
<dbReference type="STRING" id="735517.SAMN05444272_1438"/>
<evidence type="ECO:0000313" key="2">
    <source>
        <dbReference type="Proteomes" id="UP000186002"/>
    </source>
</evidence>
<dbReference type="InterPro" id="IPR036465">
    <property type="entry name" value="vWFA_dom_sf"/>
</dbReference>
<dbReference type="Gene3D" id="3.40.50.410">
    <property type="entry name" value="von Willebrand factor, type A domain"/>
    <property type="match status" value="1"/>
</dbReference>
<dbReference type="EMBL" id="FRBW01000002">
    <property type="protein sequence ID" value="SHL96986.1"/>
    <property type="molecule type" value="Genomic_DNA"/>
</dbReference>
<keyword evidence="2" id="KW-1185">Reference proteome</keyword>
<dbReference type="Pfam" id="PF06707">
    <property type="entry name" value="DUF1194"/>
    <property type="match status" value="1"/>
</dbReference>
<gene>
    <name evidence="1" type="ORF">SAMN05444272_1438</name>
</gene>
<dbReference type="CDD" id="cd00198">
    <property type="entry name" value="vWFA"/>
    <property type="match status" value="1"/>
</dbReference>
<dbReference type="OrthoDB" id="9792179at2"/>
<evidence type="ECO:0000313" key="1">
    <source>
        <dbReference type="EMBL" id="SHL96986.1"/>
    </source>
</evidence>
<name>A0A1M7EZ96_9HYPH</name>
<organism evidence="1 2">
    <name type="scientific">Roseibium suaedae</name>
    <dbReference type="NCBI Taxonomy" id="735517"/>
    <lineage>
        <taxon>Bacteria</taxon>
        <taxon>Pseudomonadati</taxon>
        <taxon>Pseudomonadota</taxon>
        <taxon>Alphaproteobacteria</taxon>
        <taxon>Hyphomicrobiales</taxon>
        <taxon>Stappiaceae</taxon>
        <taxon>Roseibium</taxon>
    </lineage>
</organism>
<dbReference type="AlphaFoldDB" id="A0A1M7EZ96"/>
<accession>A0A1M7EZ96</accession>
<reference evidence="1 2" key="1">
    <citation type="submission" date="2016-11" db="EMBL/GenBank/DDBJ databases">
        <authorList>
            <person name="Jaros S."/>
            <person name="Januszkiewicz K."/>
            <person name="Wedrychowicz H."/>
        </authorList>
    </citation>
    <scope>NUCLEOTIDE SEQUENCE [LARGE SCALE GENOMIC DNA]</scope>
    <source>
        <strain evidence="1 2">DSM 22153</strain>
    </source>
</reference>
<sequence>MWNTGCLQRIAGALAAPRVVALAVVPVLLLLLSVSARAQQADGLRVDVALVLAVDVSRSMSPEELEIQRQGYAAAIASPQVVQAISYGAYGRIAITFFEWAGMAHVRELIGWTVIETEADAQAVAARLLENRGASASRTSISGAILHGTELLKSVPYASDRLVIDISGDGPNNDGMMVTLARDAAVENGIAINGLPLMTTGGFYSGFSIDDLDVYYRNCVVGGPASFVIPVNDWKQFPEAVRRKLVLEIGGLTPEKVPDVVPVHVPVLPGPLVAPMIKAQFSARANAYDCLIGEKIWEQRRQRFYLDP</sequence>